<name>A0A913XSU4_EXADI</name>
<feature type="transmembrane region" description="Helical" evidence="7">
    <location>
        <begin position="20"/>
        <end position="45"/>
    </location>
</feature>
<dbReference type="InterPro" id="IPR000731">
    <property type="entry name" value="SSD"/>
</dbReference>
<dbReference type="RefSeq" id="XP_020909201.1">
    <property type="nucleotide sequence ID" value="XM_021053542.2"/>
</dbReference>
<organism evidence="9 10">
    <name type="scientific">Exaiptasia diaphana</name>
    <name type="common">Tropical sea anemone</name>
    <name type="synonym">Aiptasia pulchella</name>
    <dbReference type="NCBI Taxonomy" id="2652724"/>
    <lineage>
        <taxon>Eukaryota</taxon>
        <taxon>Metazoa</taxon>
        <taxon>Cnidaria</taxon>
        <taxon>Anthozoa</taxon>
        <taxon>Hexacorallia</taxon>
        <taxon>Actiniaria</taxon>
        <taxon>Aiptasiidae</taxon>
        <taxon>Exaiptasia</taxon>
    </lineage>
</organism>
<protein>
    <recommendedName>
        <fullName evidence="8">SSD domain-containing protein</fullName>
    </recommendedName>
</protein>
<keyword evidence="10" id="KW-1185">Reference proteome</keyword>
<feature type="transmembrane region" description="Helical" evidence="7">
    <location>
        <begin position="277"/>
        <end position="297"/>
    </location>
</feature>
<feature type="domain" description="SSD" evidence="8">
    <location>
        <begin position="341"/>
        <end position="434"/>
    </location>
</feature>
<evidence type="ECO:0000256" key="2">
    <source>
        <dbReference type="ARBA" id="ARBA00022692"/>
    </source>
</evidence>
<dbReference type="Proteomes" id="UP000887567">
    <property type="component" value="Unplaced"/>
</dbReference>
<feature type="transmembrane region" description="Helical" evidence="7">
    <location>
        <begin position="375"/>
        <end position="397"/>
    </location>
</feature>
<dbReference type="GeneID" id="110247148"/>
<dbReference type="PANTHER" id="PTHR45951">
    <property type="entry name" value="PROTEIN DISPATCHED-RELATED"/>
    <property type="match status" value="1"/>
</dbReference>
<dbReference type="Gene3D" id="1.20.1640.10">
    <property type="entry name" value="Multidrug efflux transporter AcrB transmembrane domain"/>
    <property type="match status" value="1"/>
</dbReference>
<feature type="transmembrane region" description="Helical" evidence="7">
    <location>
        <begin position="303"/>
        <end position="323"/>
    </location>
</feature>
<evidence type="ECO:0000256" key="1">
    <source>
        <dbReference type="ARBA" id="ARBA00004141"/>
    </source>
</evidence>
<feature type="transmembrane region" description="Helical" evidence="7">
    <location>
        <begin position="409"/>
        <end position="435"/>
    </location>
</feature>
<keyword evidence="5" id="KW-0325">Glycoprotein</keyword>
<dbReference type="Pfam" id="PF02460">
    <property type="entry name" value="Patched"/>
    <property type="match status" value="1"/>
</dbReference>
<dbReference type="PANTHER" id="PTHR45951:SF7">
    <property type="entry name" value="SSD DOMAIN-CONTAINING PROTEIN"/>
    <property type="match status" value="1"/>
</dbReference>
<dbReference type="AlphaFoldDB" id="A0A913XSU4"/>
<dbReference type="GO" id="GO:0022857">
    <property type="term" value="F:transmembrane transporter activity"/>
    <property type="evidence" value="ECO:0007669"/>
    <property type="project" value="TreeGrafter"/>
</dbReference>
<comment type="subcellular location">
    <subcellularLocation>
        <location evidence="1">Membrane</location>
        <topology evidence="1">Multi-pass membrane protein</topology>
    </subcellularLocation>
</comment>
<dbReference type="OrthoDB" id="429851at2759"/>
<accession>A0A913XSU4</accession>
<dbReference type="InterPro" id="IPR003392">
    <property type="entry name" value="PTHD_SSD"/>
</dbReference>
<feature type="transmembrane region" description="Helical" evidence="7">
    <location>
        <begin position="335"/>
        <end position="355"/>
    </location>
</feature>
<evidence type="ECO:0000256" key="4">
    <source>
        <dbReference type="ARBA" id="ARBA00023136"/>
    </source>
</evidence>
<dbReference type="InterPro" id="IPR052081">
    <property type="entry name" value="Dispatched_Hh_regulator"/>
</dbReference>
<proteinExistence type="inferred from homology"/>
<dbReference type="SUPFAM" id="SSF82866">
    <property type="entry name" value="Multidrug efflux transporter AcrB transmembrane domain"/>
    <property type="match status" value="1"/>
</dbReference>
<keyword evidence="2 7" id="KW-0812">Transmembrane</keyword>
<evidence type="ECO:0000313" key="10">
    <source>
        <dbReference type="Proteomes" id="UP000887567"/>
    </source>
</evidence>
<dbReference type="GO" id="GO:0016020">
    <property type="term" value="C:membrane"/>
    <property type="evidence" value="ECO:0007669"/>
    <property type="project" value="UniProtKB-SubCell"/>
</dbReference>
<evidence type="ECO:0000256" key="5">
    <source>
        <dbReference type="ARBA" id="ARBA00023180"/>
    </source>
</evidence>
<reference evidence="9" key="1">
    <citation type="submission" date="2022-11" db="UniProtKB">
        <authorList>
            <consortium name="EnsemblMetazoa"/>
        </authorList>
    </citation>
    <scope>IDENTIFICATION</scope>
</reference>
<evidence type="ECO:0000256" key="7">
    <source>
        <dbReference type="SAM" id="Phobius"/>
    </source>
</evidence>
<evidence type="ECO:0000259" key="8">
    <source>
        <dbReference type="PROSITE" id="PS50156"/>
    </source>
</evidence>
<keyword evidence="3 7" id="KW-1133">Transmembrane helix</keyword>
<feature type="transmembrane region" description="Helical" evidence="7">
    <location>
        <begin position="495"/>
        <end position="519"/>
    </location>
</feature>
<evidence type="ECO:0000313" key="9">
    <source>
        <dbReference type="EnsemblMetazoa" id="XP_020909201.1"/>
    </source>
</evidence>
<keyword evidence="4 7" id="KW-0472">Membrane</keyword>
<comment type="similarity">
    <text evidence="6">Belongs to the dispatched family.</text>
</comment>
<dbReference type="PROSITE" id="PS50156">
    <property type="entry name" value="SSD"/>
    <property type="match status" value="1"/>
</dbReference>
<dbReference type="EnsemblMetazoa" id="XM_021053542.2">
    <property type="protein sequence ID" value="XP_020909201.1"/>
    <property type="gene ID" value="LOC110247148"/>
</dbReference>
<dbReference type="KEGG" id="epa:110247148"/>
<sequence>MVQTENRYCKLILGYPKVCFALALGCHVVAVLATGLMISSGYDILPLDLSELPMKLENSDIKLQGDAWKFVTSDPRVTWSFENPSGHKEALRSSRYDPLEIYYQQQNNQNVLTTENLKEIQNFEESLFNNSVYQNKLCLLKPNTKCTKPSSIIRFFDGTYSNLHPNLFDPFFTNISNVLKTAILMLPTAKDHFSNDFKITTTVSTASALRSMFLTGNPFEGFKSTHDRQNEQLAKCRELAGDAFGSILDNTFKKGLGKLKIYYRMNSLVMNVIQRQVIWDLFLVAGSFAFIFVFMIVQTQSLWITGWSIFSIFSSFFGANIIYRILLDYRYIGIFHVLTVFIIAGIGADDVFVFYDTWRSSRDKGFPTILERFSFTYNHAAKAMLITSITTFVAFLTNVLSPLLAVSSFGVFSALIVMVNYISVIVFIPTVLITYELYWKDWKWPSLRYFKNKTSPSDGEGVAEQNNIRQSVDPTQKIAAFLGETFYSSVIGHKVLRWVVMSIGVAVISVSISFAVQLVPNEDQIDFMGPGSNWYDVRRLRDNSFNPSEEDQFFSVYVVWGLQNQDRSDCHFTDYKCAGNSVFDNSLDISNPPCQMALLGLCKEIETLSGEKLKSLNIRRDQVTNTPIVKCFLAAMESYFKQESKKAKYPNGTDLRLPFNMNKVEILMKHNPQIYNMSRISDEYYRYLEVAIAHWMTQGNTSYSNPDFKIYQKYIGGKLDTTLNASNIIQGTECIQLFQKTLNTEHSVFQ</sequence>
<evidence type="ECO:0000256" key="6">
    <source>
        <dbReference type="ARBA" id="ARBA00038046"/>
    </source>
</evidence>
<evidence type="ECO:0000256" key="3">
    <source>
        <dbReference type="ARBA" id="ARBA00022989"/>
    </source>
</evidence>